<keyword evidence="3" id="KW-1185">Reference proteome</keyword>
<dbReference type="PANTHER" id="PTHR31854">
    <property type="entry name" value="TUBULIN POLYGLUTAMYLASE COMPLEX SUBUNIT 2"/>
    <property type="match status" value="1"/>
</dbReference>
<dbReference type="OrthoDB" id="10249691at2759"/>
<organism evidence="2 3">
    <name type="scientific">Carpediemonas membranifera</name>
    <dbReference type="NCBI Taxonomy" id="201153"/>
    <lineage>
        <taxon>Eukaryota</taxon>
        <taxon>Metamonada</taxon>
        <taxon>Carpediemonas-like organisms</taxon>
        <taxon>Carpediemonas</taxon>
    </lineage>
</organism>
<protein>
    <recommendedName>
        <fullName evidence="4">Knr4/Smi1-like domain-containing protein</fullName>
    </recommendedName>
</protein>
<evidence type="ECO:0000313" key="3">
    <source>
        <dbReference type="Proteomes" id="UP000717585"/>
    </source>
</evidence>
<dbReference type="Proteomes" id="UP000717585">
    <property type="component" value="Unassembled WGS sequence"/>
</dbReference>
<dbReference type="AlphaFoldDB" id="A0A8J6AWA5"/>
<proteinExistence type="predicted"/>
<evidence type="ECO:0000256" key="1">
    <source>
        <dbReference type="SAM" id="MobiDB-lite"/>
    </source>
</evidence>
<name>A0A8J6AWA5_9EUKA</name>
<accession>A0A8J6AWA5</accession>
<evidence type="ECO:0008006" key="4">
    <source>
        <dbReference type="Google" id="ProtNLM"/>
    </source>
</evidence>
<dbReference type="InterPro" id="IPR039231">
    <property type="entry name" value="TPGS2"/>
</dbReference>
<dbReference type="PANTHER" id="PTHR31854:SF2">
    <property type="entry name" value="TUBULIN POLYGLUTAMYLASE COMPLEX SUBUNIT 2"/>
    <property type="match status" value="1"/>
</dbReference>
<dbReference type="EMBL" id="JAHDYR010000025">
    <property type="protein sequence ID" value="KAG9393180.1"/>
    <property type="molecule type" value="Genomic_DNA"/>
</dbReference>
<reference evidence="2" key="1">
    <citation type="submission" date="2021-05" db="EMBL/GenBank/DDBJ databases">
        <title>A free-living protist that lacks canonical eukaryotic 1 DNA replication and segregation systems.</title>
        <authorList>
            <person name="Salas-Leiva D.E."/>
            <person name="Tromer E.C."/>
            <person name="Curtis B.A."/>
            <person name="Jerlstrom-Hultqvist J."/>
            <person name="Kolisko M."/>
            <person name="Yi Z."/>
            <person name="Salas-Leiva J.S."/>
            <person name="Gallot-Lavallee L."/>
            <person name="Kops G.J.P.L."/>
            <person name="Archibald J.M."/>
            <person name="Simpson A.G.B."/>
            <person name="Roger A.J."/>
        </authorList>
    </citation>
    <scope>NUCLEOTIDE SEQUENCE</scope>
    <source>
        <strain evidence="2">BICM</strain>
    </source>
</reference>
<evidence type="ECO:0000313" key="2">
    <source>
        <dbReference type="EMBL" id="KAG9393180.1"/>
    </source>
</evidence>
<sequence length="234" mass="26335">MNNSNAASIVSIRVLENEPNIENVQVHQRAPVSVKEIDAWEWKNAPFKLPQDMKTFFYTSDGFSLTWDMRDGDIVSPMGNMNINRLEQVQRIESLPIPTVSCPPRTTPAGASASMSPKDVATRSDELGVFVLDRAMSSGTVALLYMHGPEQEPQVWFQDLNMSWNFVARTFSDFFRLVLMNMGLPNWLYTFTGFNADPVTQIWLKRLCPHIVASAARPGSGAKRPPSGLRMKKR</sequence>
<feature type="region of interest" description="Disordered" evidence="1">
    <location>
        <begin position="97"/>
        <end position="119"/>
    </location>
</feature>
<gene>
    <name evidence="2" type="ORF">J8273_3310</name>
</gene>
<comment type="caution">
    <text evidence="2">The sequence shown here is derived from an EMBL/GenBank/DDBJ whole genome shotgun (WGS) entry which is preliminary data.</text>
</comment>